<gene>
    <name evidence="3" type="ORF">JYK14_03350</name>
</gene>
<sequence length="688" mass="75998">MHLRAVELRDWRSYRHARFEFPIPKGRRNVILVRGPNEHGKTSFFEAVTLGLFGREGLFLVPRARVATNGDLSDRQAVTYSQFLAGVLHRRAIAQGRQSCSVTLEFDDPEGDPITLTRKWHFSANGQHKLYDDELLIFEGQGRRPVAPPAAVTDRDGWYRDFIAQTCLPAPLAEFFLFDGEQVQRYASRGMSGQVRLGVEGLLGLPVLKSLRESLQKYAQAKRASAAAPSDEKVRSVEADIARLEAEIVEERRKLSEATALLPALEAESDELVQRLGGGGEGTMAMVADLIREEERFRAEADRATDSLMKLLAEDVALALAGPTLRNETVARLRAEETREAWEAGRNQGNANLDRYVADLSRRLDALKPPIEAKQRDTVVAEVREAWHALWHPAPEGCAEGYLHAGLMGAARMQAVERLIAVGGRSVAELSAIVATIRSSADTADAKKRERLSLEQSAPEAERLSARLKEVSEEIGRLRLQRDTAERAAAALEGQLGSKRQEFGRYTDSIGRGAPVLRKATQAEAVARLIDDILEDAIPTQVGAVAEAMTKAWKSMAHMSDRVDRIEITPDCDVKMLNRKGENLHEIEKSAGASQVFTQALIWAVTHVSGQDFPFVVDTPLARLSRDQRLGVLKTFTDRPGQVILLSTDEEVVGDKLDAISDRILAAYQLRVRSDDGVAVTSVERDTV</sequence>
<feature type="domain" description="Rad50/SbcC-type AAA" evidence="2">
    <location>
        <begin position="6"/>
        <end position="135"/>
    </location>
</feature>
<keyword evidence="1" id="KW-0175">Coiled coil</keyword>
<accession>A0ABT1D000</accession>
<evidence type="ECO:0000259" key="2">
    <source>
        <dbReference type="Pfam" id="PF13476"/>
    </source>
</evidence>
<name>A0ABT1D000_9PROT</name>
<comment type="caution">
    <text evidence="3">The sequence shown here is derived from an EMBL/GenBank/DDBJ whole genome shotgun (WGS) entry which is preliminary data.</text>
</comment>
<protein>
    <submittedName>
        <fullName evidence="3">AAA family ATPase</fullName>
    </submittedName>
</protein>
<evidence type="ECO:0000313" key="3">
    <source>
        <dbReference type="EMBL" id="MCO6415212.1"/>
    </source>
</evidence>
<feature type="coiled-coil region" evidence="1">
    <location>
        <begin position="234"/>
        <end position="275"/>
    </location>
</feature>
<keyword evidence="4" id="KW-1185">Reference proteome</keyword>
<evidence type="ECO:0000313" key="4">
    <source>
        <dbReference type="Proteomes" id="UP001523392"/>
    </source>
</evidence>
<dbReference type="EMBL" id="JAFIRR010000016">
    <property type="protein sequence ID" value="MCO6415212.1"/>
    <property type="molecule type" value="Genomic_DNA"/>
</dbReference>
<dbReference type="Gene3D" id="3.40.50.300">
    <property type="entry name" value="P-loop containing nucleotide triphosphate hydrolases"/>
    <property type="match status" value="2"/>
</dbReference>
<dbReference type="InterPro" id="IPR038729">
    <property type="entry name" value="Rad50/SbcC_AAA"/>
</dbReference>
<organism evidence="3 4">
    <name type="scientific">Siccirubricoccus soli</name>
    <dbReference type="NCBI Taxonomy" id="2899147"/>
    <lineage>
        <taxon>Bacteria</taxon>
        <taxon>Pseudomonadati</taxon>
        <taxon>Pseudomonadota</taxon>
        <taxon>Alphaproteobacteria</taxon>
        <taxon>Acetobacterales</taxon>
        <taxon>Roseomonadaceae</taxon>
        <taxon>Siccirubricoccus</taxon>
    </lineage>
</organism>
<dbReference type="InterPro" id="IPR027417">
    <property type="entry name" value="P-loop_NTPase"/>
</dbReference>
<dbReference type="Pfam" id="PF13476">
    <property type="entry name" value="AAA_23"/>
    <property type="match status" value="1"/>
</dbReference>
<evidence type="ECO:0000256" key="1">
    <source>
        <dbReference type="SAM" id="Coils"/>
    </source>
</evidence>
<dbReference type="Proteomes" id="UP001523392">
    <property type="component" value="Unassembled WGS sequence"/>
</dbReference>
<proteinExistence type="predicted"/>
<dbReference type="PANTHER" id="PTHR32182:SF0">
    <property type="entry name" value="DNA REPLICATION AND REPAIR PROTEIN RECF"/>
    <property type="match status" value="1"/>
</dbReference>
<dbReference type="PANTHER" id="PTHR32182">
    <property type="entry name" value="DNA REPLICATION AND REPAIR PROTEIN RECF"/>
    <property type="match status" value="1"/>
</dbReference>
<reference evidence="3 4" key="1">
    <citation type="submission" date="2021-12" db="EMBL/GenBank/DDBJ databases">
        <title>Siccirubricoccus leaddurans sp. nov., a high concentration Zn2+ tolerance bacterium.</title>
        <authorList>
            <person name="Cao Y."/>
        </authorList>
    </citation>
    <scope>NUCLEOTIDE SEQUENCE [LARGE SCALE GENOMIC DNA]</scope>
    <source>
        <strain evidence="3 4">KC 17139</strain>
    </source>
</reference>
<dbReference type="RefSeq" id="WP_252951808.1">
    <property type="nucleotide sequence ID" value="NZ_JAFIRR010000016.1"/>
</dbReference>
<dbReference type="SUPFAM" id="SSF52540">
    <property type="entry name" value="P-loop containing nucleoside triphosphate hydrolases"/>
    <property type="match status" value="1"/>
</dbReference>
<feature type="coiled-coil region" evidence="1">
    <location>
        <begin position="461"/>
        <end position="502"/>
    </location>
</feature>